<feature type="non-terminal residue" evidence="1">
    <location>
        <position position="33"/>
    </location>
</feature>
<dbReference type="Proteomes" id="UP000265520">
    <property type="component" value="Unassembled WGS sequence"/>
</dbReference>
<protein>
    <submittedName>
        <fullName evidence="1">Uncharacterized protein</fullName>
    </submittedName>
</protein>
<evidence type="ECO:0000313" key="1">
    <source>
        <dbReference type="EMBL" id="MCI87328.1"/>
    </source>
</evidence>
<dbReference type="AlphaFoldDB" id="A0A392VFZ1"/>
<name>A0A392VFZ1_9FABA</name>
<keyword evidence="2" id="KW-1185">Reference proteome</keyword>
<reference evidence="1 2" key="1">
    <citation type="journal article" date="2018" name="Front. Plant Sci.">
        <title>Red Clover (Trifolium pratense) and Zigzag Clover (T. medium) - A Picture of Genomic Similarities and Differences.</title>
        <authorList>
            <person name="Dluhosova J."/>
            <person name="Istvanek J."/>
            <person name="Nedelnik J."/>
            <person name="Repkova J."/>
        </authorList>
    </citation>
    <scope>NUCLEOTIDE SEQUENCE [LARGE SCALE GENOMIC DNA]</scope>
    <source>
        <strain evidence="2">cv. 10/8</strain>
        <tissue evidence="1">Leaf</tissue>
    </source>
</reference>
<evidence type="ECO:0000313" key="2">
    <source>
        <dbReference type="Proteomes" id="UP000265520"/>
    </source>
</evidence>
<accession>A0A392VFZ1</accession>
<sequence>MHPRINSHWRYFDRIINNKVGTGKGINLDPRLT</sequence>
<organism evidence="1 2">
    <name type="scientific">Trifolium medium</name>
    <dbReference type="NCBI Taxonomy" id="97028"/>
    <lineage>
        <taxon>Eukaryota</taxon>
        <taxon>Viridiplantae</taxon>
        <taxon>Streptophyta</taxon>
        <taxon>Embryophyta</taxon>
        <taxon>Tracheophyta</taxon>
        <taxon>Spermatophyta</taxon>
        <taxon>Magnoliopsida</taxon>
        <taxon>eudicotyledons</taxon>
        <taxon>Gunneridae</taxon>
        <taxon>Pentapetalae</taxon>
        <taxon>rosids</taxon>
        <taxon>fabids</taxon>
        <taxon>Fabales</taxon>
        <taxon>Fabaceae</taxon>
        <taxon>Papilionoideae</taxon>
        <taxon>50 kb inversion clade</taxon>
        <taxon>NPAAA clade</taxon>
        <taxon>Hologalegina</taxon>
        <taxon>IRL clade</taxon>
        <taxon>Trifolieae</taxon>
        <taxon>Trifolium</taxon>
    </lineage>
</organism>
<dbReference type="EMBL" id="LXQA011163194">
    <property type="protein sequence ID" value="MCI87328.1"/>
    <property type="molecule type" value="Genomic_DNA"/>
</dbReference>
<proteinExistence type="predicted"/>
<comment type="caution">
    <text evidence="1">The sequence shown here is derived from an EMBL/GenBank/DDBJ whole genome shotgun (WGS) entry which is preliminary data.</text>
</comment>